<reference evidence="4" key="3">
    <citation type="submission" date="2025-09" db="UniProtKB">
        <authorList>
            <consortium name="Ensembl"/>
        </authorList>
    </citation>
    <scope>IDENTIFICATION</scope>
</reference>
<dbReference type="SMART" id="SM01292">
    <property type="entry name" value="N1221"/>
    <property type="match status" value="1"/>
</dbReference>
<protein>
    <recommendedName>
        <fullName evidence="6">Far11/STRP C-terminal domain-containing protein</fullName>
    </recommendedName>
</protein>
<dbReference type="GO" id="GO:0005829">
    <property type="term" value="C:cytosol"/>
    <property type="evidence" value="ECO:0007669"/>
    <property type="project" value="TreeGrafter"/>
</dbReference>
<dbReference type="PANTHER" id="PTHR13239">
    <property type="entry name" value="PROTEIN REQUIRED FOR HYPHAL ANASTOMOSIS HAM-2"/>
    <property type="match status" value="1"/>
</dbReference>
<evidence type="ECO:0000259" key="3">
    <source>
        <dbReference type="SMART" id="SM01293"/>
    </source>
</evidence>
<reference evidence="5" key="1">
    <citation type="submission" date="2003-08" db="EMBL/GenBank/DDBJ databases">
        <authorList>
            <person name="Birren B."/>
            <person name="Nusbaum C."/>
            <person name="Abebe A."/>
            <person name="Abouelleil A."/>
            <person name="Adekoya E."/>
            <person name="Ait-zahra M."/>
            <person name="Allen N."/>
            <person name="Allen T."/>
            <person name="An P."/>
            <person name="Anderson M."/>
            <person name="Anderson S."/>
            <person name="Arachchi H."/>
            <person name="Armbruster J."/>
            <person name="Bachantsang P."/>
            <person name="Baldwin J."/>
            <person name="Barry A."/>
            <person name="Bayul T."/>
            <person name="Blitshsteyn B."/>
            <person name="Bloom T."/>
            <person name="Blye J."/>
            <person name="Boguslavskiy L."/>
            <person name="Borowsky M."/>
            <person name="Boukhgalter B."/>
            <person name="Brunache A."/>
            <person name="Butler J."/>
            <person name="Calixte N."/>
            <person name="Calvo S."/>
            <person name="Camarata J."/>
            <person name="Campo K."/>
            <person name="Chang J."/>
            <person name="Cheshatsang Y."/>
            <person name="Citroen M."/>
            <person name="Collymore A."/>
            <person name="Considine T."/>
            <person name="Cook A."/>
            <person name="Cooke P."/>
            <person name="Corum B."/>
            <person name="Cuomo C."/>
            <person name="David R."/>
            <person name="Dawoe T."/>
            <person name="Degray S."/>
            <person name="Dodge S."/>
            <person name="Dooley K."/>
            <person name="Dorje P."/>
            <person name="Dorjee K."/>
            <person name="Dorris L."/>
            <person name="Duffey N."/>
            <person name="Dupes A."/>
            <person name="Elkins T."/>
            <person name="Engels R."/>
            <person name="Erickson J."/>
            <person name="Farina A."/>
            <person name="Faro S."/>
            <person name="Ferreira P."/>
            <person name="Fischer H."/>
            <person name="Fitzgerald M."/>
            <person name="Foley K."/>
            <person name="Gage D."/>
            <person name="Galagan J."/>
            <person name="Gearin G."/>
            <person name="Gnerre S."/>
            <person name="Gnirke A."/>
            <person name="Goyette A."/>
            <person name="Graham J."/>
            <person name="Grandbois E."/>
            <person name="Gyaltsen K."/>
            <person name="Hafez N."/>
            <person name="Hagopian D."/>
            <person name="Hagos B."/>
            <person name="Hall J."/>
            <person name="Hatcher B."/>
            <person name="Heller A."/>
            <person name="Higgins H."/>
            <person name="Honan T."/>
            <person name="Horn A."/>
            <person name="Houde N."/>
            <person name="Hughes L."/>
            <person name="Hulme W."/>
            <person name="Husby E."/>
            <person name="Iliev I."/>
            <person name="Jaffe D."/>
            <person name="Jones C."/>
            <person name="Kamal M."/>
            <person name="Kamat A."/>
            <person name="Kamvysselis M."/>
            <person name="Karlsson E."/>
            <person name="Kells C."/>
            <person name="Kieu A."/>
            <person name="Kisner P."/>
            <person name="Kodira C."/>
            <person name="Kulbokas E."/>
            <person name="Labutti K."/>
            <person name="Lama D."/>
            <person name="Landers T."/>
            <person name="Leger J."/>
            <person name="Levine S."/>
            <person name="Lewis D."/>
            <person name="Lewis T."/>
            <person name="Lindblad-toh K."/>
            <person name="Liu X."/>
            <person name="Lokyitsang T."/>
            <person name="Lokyitsang Y."/>
            <person name="Lucien O."/>
            <person name="Lui A."/>
            <person name="Ma L.J."/>
            <person name="Mabbitt R."/>
            <person name="Macdonald J."/>
            <person name="Maclean C."/>
            <person name="Major J."/>
            <person name="Manning J."/>
            <person name="Marabella R."/>
            <person name="Maru K."/>
            <person name="Matthews C."/>
            <person name="Mauceli E."/>
            <person name="Mccarthy M."/>
            <person name="Mcdonough S."/>
            <person name="Mcghee T."/>
            <person name="Meldrim J."/>
            <person name="Meneus L."/>
            <person name="Mesirov J."/>
            <person name="Mihalev A."/>
            <person name="Mihova T."/>
            <person name="Mikkelsen T."/>
            <person name="Mlenga V."/>
            <person name="Moru K."/>
            <person name="Mozes J."/>
            <person name="Mulrain L."/>
            <person name="Munson G."/>
            <person name="Naylor J."/>
            <person name="Newes C."/>
            <person name="Nguyen C."/>
            <person name="Nguyen N."/>
            <person name="Nguyen T."/>
            <person name="Nicol R."/>
            <person name="Nielsen C."/>
            <person name="Nizzari M."/>
            <person name="Norbu C."/>
            <person name="Norbu N."/>
            <person name="O'donnell P."/>
            <person name="Okoawo O."/>
            <person name="O'leary S."/>
            <person name="Omotosho B."/>
            <person name="O'neill K."/>
            <person name="Osman S."/>
            <person name="Parker S."/>
            <person name="Perrin D."/>
            <person name="Phunkhang P."/>
            <person name="Piqani B."/>
            <person name="Purcell S."/>
            <person name="Rachupka T."/>
            <person name="Ramasamy U."/>
            <person name="Rameau R."/>
            <person name="Ray V."/>
            <person name="Raymond C."/>
            <person name="Retta R."/>
            <person name="Richardson S."/>
            <person name="Rise C."/>
            <person name="Rodriguez J."/>
            <person name="Rogers J."/>
            <person name="Rogov P."/>
            <person name="Rutman M."/>
            <person name="Schupbach R."/>
            <person name="Seaman C."/>
            <person name="Settipalli S."/>
            <person name="Sharpe T."/>
            <person name="Sheridan J."/>
            <person name="Sherpa N."/>
            <person name="Shi J."/>
            <person name="Smirnov S."/>
            <person name="Smith C."/>
            <person name="Sougnez C."/>
            <person name="Spencer B."/>
            <person name="Stalker J."/>
            <person name="Stange-thomann N."/>
            <person name="Stavropoulos S."/>
            <person name="Stetson K."/>
            <person name="Stone C."/>
            <person name="Stone S."/>
            <person name="Stubbs M."/>
            <person name="Talamas J."/>
            <person name="Tchuinga P."/>
            <person name="Tenzing P."/>
            <person name="Tesfaye S."/>
            <person name="Theodore J."/>
            <person name="Thoulutsang Y."/>
            <person name="Topham K."/>
            <person name="Towey S."/>
            <person name="Tsamla T."/>
            <person name="Tsomo N."/>
            <person name="Vallee D."/>
            <person name="Vassiliev H."/>
            <person name="Venkataraman V."/>
            <person name="Vinson J."/>
            <person name="Vo A."/>
            <person name="Wade C."/>
            <person name="Wang S."/>
            <person name="Wangchuk T."/>
            <person name="Wangdi T."/>
            <person name="Whittaker C."/>
            <person name="Wilkinson J."/>
            <person name="Wu Y."/>
            <person name="Wyman D."/>
            <person name="Yadav S."/>
            <person name="Yang S."/>
            <person name="Yang X."/>
            <person name="Yeager S."/>
            <person name="Yee E."/>
            <person name="Young G."/>
            <person name="Zainoun J."/>
            <person name="Zembeck L."/>
            <person name="Zimmer A."/>
            <person name="Zody M."/>
            <person name="Lander E."/>
        </authorList>
    </citation>
    <scope>NUCLEOTIDE SEQUENCE [LARGE SCALE GENOMIC DNA]</scope>
</reference>
<dbReference type="STRING" id="51511.ENSCSAVP00000005395"/>
<feature type="domain" description="Far11/STRP C-terminal" evidence="3">
    <location>
        <begin position="405"/>
        <end position="818"/>
    </location>
</feature>
<comment type="similarity">
    <text evidence="1">Belongs to the STRIP family.</text>
</comment>
<dbReference type="GO" id="GO:0007010">
    <property type="term" value="P:cytoskeleton organization"/>
    <property type="evidence" value="ECO:0007669"/>
    <property type="project" value="TreeGrafter"/>
</dbReference>
<dbReference type="Pfam" id="PF07923">
    <property type="entry name" value="N1221"/>
    <property type="match status" value="1"/>
</dbReference>
<keyword evidence="5" id="KW-1185">Reference proteome</keyword>
<evidence type="ECO:0000259" key="2">
    <source>
        <dbReference type="SMART" id="SM01292"/>
    </source>
</evidence>
<dbReference type="Proteomes" id="UP000007875">
    <property type="component" value="Unassembled WGS sequence"/>
</dbReference>
<dbReference type="Ensembl" id="ENSCSAVT00000005467.1">
    <property type="protein sequence ID" value="ENSCSAVP00000005395.1"/>
    <property type="gene ID" value="ENSCSAVG00000003228.1"/>
</dbReference>
<dbReference type="PANTHER" id="PTHR13239:SF4">
    <property type="entry name" value="AT25231P"/>
    <property type="match status" value="1"/>
</dbReference>
<dbReference type="InParanoid" id="H2YJ96"/>
<dbReference type="InterPro" id="IPR012486">
    <property type="entry name" value="Far11/STRP_N"/>
</dbReference>
<dbReference type="InterPro" id="IPR021819">
    <property type="entry name" value="Far11/STRP_C"/>
</dbReference>
<dbReference type="GeneTree" id="ENSGT00400000022095"/>
<dbReference type="eggNOG" id="KOG3680">
    <property type="taxonomic scope" value="Eukaryota"/>
</dbReference>
<proteinExistence type="inferred from homology"/>
<dbReference type="Pfam" id="PF11882">
    <property type="entry name" value="DUF3402"/>
    <property type="match status" value="2"/>
</dbReference>
<feature type="domain" description="Far11/STRP N-terminal" evidence="2">
    <location>
        <begin position="1"/>
        <end position="327"/>
    </location>
</feature>
<dbReference type="AlphaFoldDB" id="H2YJ96"/>
<dbReference type="InterPro" id="IPR040185">
    <property type="entry name" value="Far11/STRP"/>
</dbReference>
<accession>H2YJ96</accession>
<dbReference type="SMART" id="SM01293">
    <property type="entry name" value="DUF3402"/>
    <property type="match status" value="1"/>
</dbReference>
<dbReference type="FunCoup" id="H2YJ96">
    <property type="interactions" value="401"/>
</dbReference>
<reference evidence="4" key="2">
    <citation type="submission" date="2025-08" db="UniProtKB">
        <authorList>
            <consortium name="Ensembl"/>
        </authorList>
    </citation>
    <scope>IDENTIFICATION</scope>
</reference>
<organism evidence="4 5">
    <name type="scientific">Ciona savignyi</name>
    <name type="common">Pacific transparent sea squirt</name>
    <dbReference type="NCBI Taxonomy" id="51511"/>
    <lineage>
        <taxon>Eukaryota</taxon>
        <taxon>Metazoa</taxon>
        <taxon>Chordata</taxon>
        <taxon>Tunicata</taxon>
        <taxon>Ascidiacea</taxon>
        <taxon>Phlebobranchia</taxon>
        <taxon>Cionidae</taxon>
        <taxon>Ciona</taxon>
    </lineage>
</organism>
<evidence type="ECO:0000256" key="1">
    <source>
        <dbReference type="ARBA" id="ARBA00007062"/>
    </source>
</evidence>
<name>H2YJ96_CIOSA</name>
<evidence type="ECO:0000313" key="4">
    <source>
        <dbReference type="Ensembl" id="ENSCSAVP00000005395.1"/>
    </source>
</evidence>
<sequence>DLEFVYDDSDIYENEISEQYTYTEEPEFQLNKESFEKLLKSKDYENWSSLSNENQRALIMHIIQTLDVSDKSERFEAVRWVLYLVQGVFGECSNIEEQKTKCRTNCFLLYKLGIFNIVQELLMMEINQILLHYQATLSPLKYPPPPIIGVGKKSNIPSLPDSLELRSLITILYTMVETLRRDQHSDSDEHVKLRKDFFTELEQGLNDKEPLIITLFNMVCKFCSHTSFILPMKKVLLLLWKLLLTILGGFKNLHKKMETRRQDMGLPLLQENPIEIVRQMSASAPPTSAADLLDIPQGGKRKGRKVGVMWMDDYTMVDSYILYELEIDTNNDSTNPQEKSDEPLVKLRREQQTPDLSGLPRVKVISGLPWTPKARKNDVESLLEPRQKFIGFTLPGDLTTVAGLPEPTQDSLKILQKHAYTPMSELQVARESEISKCPLTIGKTEFNQIIETSVQFVTNTPPPPHQVISTEIPERLYQAMLPHIPQYMIALLKILLAAAPTAKAKTDSINILSDVLPQGMPSTAVASLKLGIDVNRHREIFVKSISGLILLLLKHFKLNHVYQFEYMSQHLVFANCIPLVLKFFNQNIVAYVTTKNMIPSLEFPACVIGELMFCFFLSIRCINWQEIIPFSLTEITAESFDGMDANNIPCWRNLFSSINLLRILNKLVKWKHSRTMLLVVFKSAPILKRALKVRQAMFQLYVLKLLKVQTKYLGRAWRKSNMKTMSAIYQKVRHRLHDDWAFGNDVDAQPWDFQQEECALRAHVERFNARRYGKIGSGGSGGGSLNPSTNDDYTPVENNLQNLLKEEVELPIEFRKSYDTWLEREVYFSNTDWDQLLS</sequence>
<evidence type="ECO:0008006" key="6">
    <source>
        <dbReference type="Google" id="ProtNLM"/>
    </source>
</evidence>
<evidence type="ECO:0000313" key="5">
    <source>
        <dbReference type="Proteomes" id="UP000007875"/>
    </source>
</evidence>